<evidence type="ECO:0000313" key="2">
    <source>
        <dbReference type="Proteomes" id="UP000228770"/>
    </source>
</evidence>
<feature type="non-terminal residue" evidence="1">
    <location>
        <position position="1"/>
    </location>
</feature>
<dbReference type="EMBL" id="PFUA01000046">
    <property type="protein sequence ID" value="PJB50123.1"/>
    <property type="molecule type" value="Genomic_DNA"/>
</dbReference>
<comment type="caution">
    <text evidence="1">The sequence shown here is derived from an EMBL/GenBank/DDBJ whole genome shotgun (WGS) entry which is preliminary data.</text>
</comment>
<evidence type="ECO:0000313" key="1">
    <source>
        <dbReference type="EMBL" id="PJB50123.1"/>
    </source>
</evidence>
<reference evidence="2" key="1">
    <citation type="submission" date="2017-09" db="EMBL/GenBank/DDBJ databases">
        <title>Depth-based differentiation of microbial function through sediment-hosted aquifers and enrichment of novel symbionts in the deep terrestrial subsurface.</title>
        <authorList>
            <person name="Probst A.J."/>
            <person name="Ladd B."/>
            <person name="Jarett J.K."/>
            <person name="Geller-Mcgrath D.E."/>
            <person name="Sieber C.M.K."/>
            <person name="Emerson J.B."/>
            <person name="Anantharaman K."/>
            <person name="Thomas B.C."/>
            <person name="Malmstrom R."/>
            <person name="Stieglmeier M."/>
            <person name="Klingl A."/>
            <person name="Woyke T."/>
            <person name="Ryan C.M."/>
            <person name="Banfield J.F."/>
        </authorList>
    </citation>
    <scope>NUCLEOTIDE SEQUENCE [LARGE SCALE GENOMIC DNA]</scope>
</reference>
<protein>
    <recommendedName>
        <fullName evidence="3">Fibronectin type-III domain-containing protein</fullName>
    </recommendedName>
</protein>
<accession>A0A2M8C232</accession>
<dbReference type="Proteomes" id="UP000228770">
    <property type="component" value="Unassembled WGS sequence"/>
</dbReference>
<organism evidence="1 2">
    <name type="scientific">Candidatus Brennerbacteria bacterium CG_4_9_14_3_um_filter_43_9</name>
    <dbReference type="NCBI Taxonomy" id="1974522"/>
    <lineage>
        <taxon>Bacteria</taxon>
        <taxon>Candidatus Brenneribacteriota</taxon>
    </lineage>
</organism>
<dbReference type="Gene3D" id="2.60.40.10">
    <property type="entry name" value="Immunoglobulins"/>
    <property type="match status" value="1"/>
</dbReference>
<dbReference type="AlphaFoldDB" id="A0A2M8C232"/>
<feature type="non-terminal residue" evidence="1">
    <location>
        <position position="182"/>
    </location>
</feature>
<name>A0A2M8C232_9BACT</name>
<sequence length="182" mass="19750">QETITNPLIDGQLPAGALPPATPSPSYSISGEIVTISWADCRTTLNIAHYLVNNTKVGPGLKYQERITWTGTKAFNVIAVDVTGNQSGTGTVNVTMPTVPAATALICIPKNYAIALSINYSTFSTFESVEIWRASTNDRTQAIHIGDATSGAYTDADLPLLVAYYYWVRIRDRYGNIGAWYP</sequence>
<proteinExistence type="predicted"/>
<dbReference type="InterPro" id="IPR013783">
    <property type="entry name" value="Ig-like_fold"/>
</dbReference>
<gene>
    <name evidence="1" type="ORF">CO102_01900</name>
</gene>
<evidence type="ECO:0008006" key="3">
    <source>
        <dbReference type="Google" id="ProtNLM"/>
    </source>
</evidence>